<dbReference type="Gene3D" id="3.40.50.300">
    <property type="entry name" value="P-loop containing nucleotide triphosphate hydrolases"/>
    <property type="match status" value="2"/>
</dbReference>
<feature type="domain" description="Bacterial type II secretion system protein E" evidence="2">
    <location>
        <begin position="372"/>
        <end position="649"/>
    </location>
</feature>
<reference evidence="4 5" key="1">
    <citation type="submission" date="2017-09" db="EMBL/GenBank/DDBJ databases">
        <title>Depth-based differentiation of microbial function through sediment-hosted aquifers and enrichment of novel symbionts in the deep terrestrial subsurface.</title>
        <authorList>
            <person name="Probst A.J."/>
            <person name="Ladd B."/>
            <person name="Jarett J.K."/>
            <person name="Geller-Mcgrath D.E."/>
            <person name="Sieber C.M."/>
            <person name="Emerson J.B."/>
            <person name="Anantharaman K."/>
            <person name="Thomas B.C."/>
            <person name="Malmstrom R."/>
            <person name="Stieglmeier M."/>
            <person name="Klingl A."/>
            <person name="Woyke T."/>
            <person name="Ryan C.M."/>
            <person name="Banfield J.F."/>
        </authorList>
    </citation>
    <scope>NUCLEOTIDE SEQUENCE [LARGE SCALE GENOMIC DNA]</scope>
    <source>
        <strain evidence="4">CG11_big_fil_rev_8_21_14_0_20_42_13</strain>
    </source>
</reference>
<feature type="domain" description="AAA" evidence="3">
    <location>
        <begin position="6"/>
        <end position="169"/>
    </location>
</feature>
<evidence type="ECO:0000313" key="4">
    <source>
        <dbReference type="EMBL" id="PIQ88935.1"/>
    </source>
</evidence>
<organism evidence="4 5">
    <name type="scientific">Candidatus Ghiorseimicrobium undicola</name>
    <dbReference type="NCBI Taxonomy" id="1974746"/>
    <lineage>
        <taxon>Bacteria</taxon>
        <taxon>Pseudomonadati</taxon>
        <taxon>Candidatus Omnitrophota</taxon>
        <taxon>Candidatus Ghiorseimicrobium</taxon>
    </lineage>
</organism>
<name>A0A2H0LZM8_9BACT</name>
<dbReference type="InterPro" id="IPR050921">
    <property type="entry name" value="T4SS_GSP_E_ATPase"/>
</dbReference>
<dbReference type="EMBL" id="PCWA01000082">
    <property type="protein sequence ID" value="PIQ88935.1"/>
    <property type="molecule type" value="Genomic_DNA"/>
</dbReference>
<gene>
    <name evidence="4" type="ORF">COV72_05690</name>
</gene>
<dbReference type="Pfam" id="PF13614">
    <property type="entry name" value="AAA_31"/>
    <property type="match status" value="1"/>
</dbReference>
<dbReference type="AlphaFoldDB" id="A0A2H0LZM8"/>
<dbReference type="PANTHER" id="PTHR30486">
    <property type="entry name" value="TWITCHING MOTILITY PROTEIN PILT"/>
    <property type="match status" value="1"/>
</dbReference>
<accession>A0A2H0LZM8</accession>
<proteinExistence type="inferred from homology"/>
<evidence type="ECO:0000313" key="5">
    <source>
        <dbReference type="Proteomes" id="UP000229641"/>
    </source>
</evidence>
<evidence type="ECO:0000259" key="2">
    <source>
        <dbReference type="Pfam" id="PF00437"/>
    </source>
</evidence>
<dbReference type="GO" id="GO:0016887">
    <property type="term" value="F:ATP hydrolysis activity"/>
    <property type="evidence" value="ECO:0007669"/>
    <property type="project" value="InterPro"/>
</dbReference>
<dbReference type="CDD" id="cd01130">
    <property type="entry name" value="VirB11-like_ATPase"/>
    <property type="match status" value="1"/>
</dbReference>
<evidence type="ECO:0000259" key="3">
    <source>
        <dbReference type="Pfam" id="PF13614"/>
    </source>
</evidence>
<dbReference type="PANTHER" id="PTHR30486:SF15">
    <property type="entry name" value="TYPE II_IV SECRETION SYSTEM ATPASE"/>
    <property type="match status" value="1"/>
</dbReference>
<dbReference type="InterPro" id="IPR001482">
    <property type="entry name" value="T2SS/T4SS_dom"/>
</dbReference>
<dbReference type="Gene3D" id="3.30.450.380">
    <property type="match status" value="1"/>
</dbReference>
<dbReference type="Proteomes" id="UP000229641">
    <property type="component" value="Unassembled WGS sequence"/>
</dbReference>
<comment type="caution">
    <text evidence="4">The sequence shown here is derived from an EMBL/GenBank/DDBJ whole genome shotgun (WGS) entry which is preliminary data.</text>
</comment>
<dbReference type="Pfam" id="PF00437">
    <property type="entry name" value="T2SSE"/>
    <property type="match status" value="1"/>
</dbReference>
<dbReference type="SUPFAM" id="SSF52540">
    <property type="entry name" value="P-loop containing nucleoside triphosphate hydrolases"/>
    <property type="match status" value="2"/>
</dbReference>
<evidence type="ECO:0000256" key="1">
    <source>
        <dbReference type="ARBA" id="ARBA00006611"/>
    </source>
</evidence>
<comment type="similarity">
    <text evidence="1">Belongs to the GSP E family.</text>
</comment>
<sequence>MKPPAKTIVIFSTKGGTGRTFFATNLAVALAQDKNKKIALVDLDLEAAGDMCRYINISTANAVVELASFKPEERQKKKIKEYLKNHAPSGVDFLPIILKPTQAIYVDQTLIDKIFNELKFEYDYIVVDGGRTFTDTLVAGLNHANLILVMTTPDILAIYQAKWAIEMLQSLHYPLKMIRAVLNRADSMGGVPFQEVKLVLPCELVCRIPSEGRAVGMSLNRRMPLVLDSPRARASLAIQRLGERLVNDKNLFLDFISIAPAELPQKVSPAGMDTAAQSEFLGKYGLHDPLASSSVLISDEVIDLKRRVHQRLINELDLKRMEVDLMDPDKAAELKKKTTKAIVNALAKESGALVATSQMRERLIKELMDEALGLGPLEELMADAAVTDIMVNNKDEVYAERFGKLVKTNKKFISNDQVRQVIERIIAPLGRRIDESVPMVDARLMDGSRVNAIIPPLSLSGPMLTIRKFARERYEVSDLIKFGTLDQDMADFIRASVIMRKNMIVSGGTGSGKTTVLNVLSSFIPTDERIITIEDAAELKLHQEHWARLESRPPNIEGKGAVTIRDLFRNTLRMRPDRIVIGECRGAESLDMLQAMNTGHDGSMTTIHANSSRDVLARLDSLILMSGAELPVRAIREMIASAVDIIIHSARLSDGARKITCISEITGMIDENHIGLNDIFIYEQTGLDENHKVIGEFKPTGYIPSYYDQLIIRGINLSKEIFTPKK</sequence>
<protein>
    <submittedName>
        <fullName evidence="4">Pilus assembly protein TadA</fullName>
    </submittedName>
</protein>
<dbReference type="InterPro" id="IPR025669">
    <property type="entry name" value="AAA_dom"/>
</dbReference>
<dbReference type="InterPro" id="IPR027417">
    <property type="entry name" value="P-loop_NTPase"/>
</dbReference>